<accession>A0A1H8FL50</accession>
<dbReference type="PANTHER" id="PTHR30629:SF2">
    <property type="entry name" value="PROPHAGE INTEGRASE INTS-RELATED"/>
    <property type="match status" value="1"/>
</dbReference>
<gene>
    <name evidence="5" type="ORF">E3O10_03780</name>
</gene>
<dbReference type="InterPro" id="IPR011010">
    <property type="entry name" value="DNA_brk_join_enz"/>
</dbReference>
<evidence type="ECO:0000256" key="4">
    <source>
        <dbReference type="ARBA" id="ARBA00023172"/>
    </source>
</evidence>
<dbReference type="Pfam" id="PF00589">
    <property type="entry name" value="Phage_integrase"/>
    <property type="match status" value="1"/>
</dbReference>
<comment type="caution">
    <text evidence="5">The sequence shown here is derived from an EMBL/GenBank/DDBJ whole genome shotgun (WGS) entry which is preliminary data.</text>
</comment>
<dbReference type="STRING" id="1424661.SAMN05216281_10676"/>
<name>A0A1H8FL50_9MICO</name>
<dbReference type="Pfam" id="PF14659">
    <property type="entry name" value="Phage_int_SAM_3"/>
    <property type="match status" value="1"/>
</dbReference>
<dbReference type="PROSITE" id="PS51900">
    <property type="entry name" value="CB"/>
    <property type="match status" value="1"/>
</dbReference>
<evidence type="ECO:0000313" key="6">
    <source>
        <dbReference type="Proteomes" id="UP000297654"/>
    </source>
</evidence>
<dbReference type="InterPro" id="IPR002104">
    <property type="entry name" value="Integrase_catalytic"/>
</dbReference>
<dbReference type="EMBL" id="SOFF01000012">
    <property type="protein sequence ID" value="TFB93396.1"/>
    <property type="molecule type" value="Genomic_DNA"/>
</dbReference>
<dbReference type="Gene3D" id="1.10.150.130">
    <property type="match status" value="1"/>
</dbReference>
<dbReference type="InterPro" id="IPR004107">
    <property type="entry name" value="Integrase_SAM-like_N"/>
</dbReference>
<dbReference type="RefSeq" id="WP_092109347.1">
    <property type="nucleotide sequence ID" value="NZ_FOCN01000006.1"/>
</dbReference>
<dbReference type="InterPro" id="IPR044068">
    <property type="entry name" value="CB"/>
</dbReference>
<protein>
    <submittedName>
        <fullName evidence="5">Site-specific integrase</fullName>
    </submittedName>
</protein>
<organism evidence="5 6">
    <name type="scientific">Cryobacterium luteum</name>
    <dbReference type="NCBI Taxonomy" id="1424661"/>
    <lineage>
        <taxon>Bacteria</taxon>
        <taxon>Bacillati</taxon>
        <taxon>Actinomycetota</taxon>
        <taxon>Actinomycetes</taxon>
        <taxon>Micrococcales</taxon>
        <taxon>Microbacteriaceae</taxon>
        <taxon>Cryobacterium</taxon>
    </lineage>
</organism>
<dbReference type="GO" id="GO:0003677">
    <property type="term" value="F:DNA binding"/>
    <property type="evidence" value="ECO:0007669"/>
    <property type="project" value="UniProtKB-UniRule"/>
</dbReference>
<dbReference type="Gene3D" id="1.10.443.10">
    <property type="entry name" value="Intergrase catalytic core"/>
    <property type="match status" value="1"/>
</dbReference>
<dbReference type="PANTHER" id="PTHR30629">
    <property type="entry name" value="PROPHAGE INTEGRASE"/>
    <property type="match status" value="1"/>
</dbReference>
<dbReference type="SUPFAM" id="SSF56349">
    <property type="entry name" value="DNA breaking-rejoining enzymes"/>
    <property type="match status" value="1"/>
</dbReference>
<keyword evidence="4" id="KW-0233">DNA recombination</keyword>
<dbReference type="InterPro" id="IPR010998">
    <property type="entry name" value="Integrase_recombinase_N"/>
</dbReference>
<dbReference type="InterPro" id="IPR013762">
    <property type="entry name" value="Integrase-like_cat_sf"/>
</dbReference>
<evidence type="ECO:0000256" key="2">
    <source>
        <dbReference type="ARBA" id="ARBA00022908"/>
    </source>
</evidence>
<dbReference type="GO" id="GO:0006310">
    <property type="term" value="P:DNA recombination"/>
    <property type="evidence" value="ECO:0007669"/>
    <property type="project" value="UniProtKB-KW"/>
</dbReference>
<dbReference type="AlphaFoldDB" id="A0A1H8FL50"/>
<dbReference type="InterPro" id="IPR050808">
    <property type="entry name" value="Phage_Integrase"/>
</dbReference>
<dbReference type="OrthoDB" id="1822491at2"/>
<dbReference type="Proteomes" id="UP000297654">
    <property type="component" value="Unassembled WGS sequence"/>
</dbReference>
<proteinExistence type="inferred from homology"/>
<evidence type="ECO:0000313" key="5">
    <source>
        <dbReference type="EMBL" id="TFB93396.1"/>
    </source>
</evidence>
<comment type="similarity">
    <text evidence="1">Belongs to the 'phage' integrase family.</text>
</comment>
<evidence type="ECO:0000256" key="1">
    <source>
        <dbReference type="ARBA" id="ARBA00008857"/>
    </source>
</evidence>
<reference evidence="5 6" key="1">
    <citation type="submission" date="2019-03" db="EMBL/GenBank/DDBJ databases">
        <title>Genomics of glacier-inhabiting Cryobacterium strains.</title>
        <authorList>
            <person name="Liu Q."/>
            <person name="Xin Y.-H."/>
        </authorList>
    </citation>
    <scope>NUCLEOTIDE SEQUENCE [LARGE SCALE GENOMIC DNA]</scope>
    <source>
        <strain evidence="5 6">Hh15</strain>
    </source>
</reference>
<keyword evidence="2" id="KW-0229">DNA integration</keyword>
<dbReference type="GO" id="GO:0015074">
    <property type="term" value="P:DNA integration"/>
    <property type="evidence" value="ECO:0007669"/>
    <property type="project" value="UniProtKB-KW"/>
</dbReference>
<dbReference type="PROSITE" id="PS51898">
    <property type="entry name" value="TYR_RECOMBINASE"/>
    <property type="match status" value="1"/>
</dbReference>
<sequence length="380" mass="41515">MGTLTPYDTANGRRYRVRYRKPDKSQTDKRGFRTRRDADLFLASVEIAKHTGRYIDPSRARVTVADWTATWLASRSDLRPSTLDRVNGAIRNHIVPELGRIALGDLERLQIQQWASGLSVIQGPASVRKIVNVLSGALQLAVDDGRLAANPAQRLKLPKISKSQKRFLSHAQVAALAKSVEAHSAGNGYGLLVLVLAYGGLRWGELAGLQVRDFDAATSRLHIRTMMVEVNGYFKESSPKDYEDRFIPMPASIAKQLALHVAGKKPTDLMFVGARGGGVLRNRVFRRGWFDAAAIEIGVAGLTPHELRHTCASLAVSAGANVKVLQRMLGHASAKETLDTYSDLFDADLDSVAAALNQVIIKMNVGKRRIADICNNSGNG</sequence>
<dbReference type="CDD" id="cd01189">
    <property type="entry name" value="INT_ICEBs1_C_like"/>
    <property type="match status" value="1"/>
</dbReference>
<keyword evidence="6" id="KW-1185">Reference proteome</keyword>
<evidence type="ECO:0000256" key="3">
    <source>
        <dbReference type="ARBA" id="ARBA00023125"/>
    </source>
</evidence>
<keyword evidence="3" id="KW-0238">DNA-binding</keyword>